<name>A0A9E2F6A2_PSYF1</name>
<dbReference type="AlphaFoldDB" id="A0A9E2F6A2"/>
<proteinExistence type="predicted"/>
<protein>
    <submittedName>
        <fullName evidence="1">Uncharacterized protein</fullName>
    </submittedName>
</protein>
<evidence type="ECO:0000313" key="1">
    <source>
        <dbReference type="EMBL" id="MBT9145155.1"/>
    </source>
</evidence>
<organism evidence="1 2">
    <name type="scientific">Psychracetigena formicireducens</name>
    <dbReference type="NCBI Taxonomy" id="2986056"/>
    <lineage>
        <taxon>Bacteria</taxon>
        <taxon>Bacillati</taxon>
        <taxon>Candidatus Lithacetigenota</taxon>
        <taxon>Candidatus Psychracetigena</taxon>
    </lineage>
</organism>
<dbReference type="Proteomes" id="UP000811545">
    <property type="component" value="Unassembled WGS sequence"/>
</dbReference>
<gene>
    <name evidence="1" type="ORF">DDT42_01025</name>
</gene>
<dbReference type="EMBL" id="QLTW01000053">
    <property type="protein sequence ID" value="MBT9145155.1"/>
    <property type="molecule type" value="Genomic_DNA"/>
</dbReference>
<accession>A0A9E2F6A2</accession>
<reference evidence="1 2" key="1">
    <citation type="journal article" date="2021" name="bioRxiv">
        <title>Unique metabolic strategies in Hadean analogues reveal hints for primordial physiology.</title>
        <authorList>
            <person name="Nobu M.K."/>
            <person name="Nakai R."/>
            <person name="Tamazawa S."/>
            <person name="Mori H."/>
            <person name="Toyoda A."/>
            <person name="Ijiri A."/>
            <person name="Suzuki S."/>
            <person name="Kurokawa K."/>
            <person name="Kamagata Y."/>
            <person name="Tamaki H."/>
        </authorList>
    </citation>
    <scope>NUCLEOTIDE SEQUENCE [LARGE SCALE GENOMIC DNA]</scope>
    <source>
        <strain evidence="1">BS525</strain>
    </source>
</reference>
<comment type="caution">
    <text evidence="1">The sequence shown here is derived from an EMBL/GenBank/DDBJ whole genome shotgun (WGS) entry which is preliminary data.</text>
</comment>
<evidence type="ECO:0000313" key="2">
    <source>
        <dbReference type="Proteomes" id="UP000811545"/>
    </source>
</evidence>
<sequence length="55" mass="6310">MAVSKKPGKDSSGEYIYKKDRFGNKLLDEKGRPVLEHDLDEIAEGFVKFVKIRRA</sequence>